<feature type="compositionally biased region" description="Basic and acidic residues" evidence="1">
    <location>
        <begin position="29"/>
        <end position="38"/>
    </location>
</feature>
<evidence type="ECO:0000313" key="2">
    <source>
        <dbReference type="EMBL" id="KAK0444177.1"/>
    </source>
</evidence>
<name>A0AA39JL12_9AGAR</name>
<proteinExistence type="predicted"/>
<organism evidence="2 3">
    <name type="scientific">Armillaria borealis</name>
    <dbReference type="NCBI Taxonomy" id="47425"/>
    <lineage>
        <taxon>Eukaryota</taxon>
        <taxon>Fungi</taxon>
        <taxon>Dikarya</taxon>
        <taxon>Basidiomycota</taxon>
        <taxon>Agaricomycotina</taxon>
        <taxon>Agaricomycetes</taxon>
        <taxon>Agaricomycetidae</taxon>
        <taxon>Agaricales</taxon>
        <taxon>Marasmiineae</taxon>
        <taxon>Physalacriaceae</taxon>
        <taxon>Armillaria</taxon>
    </lineage>
</organism>
<accession>A0AA39JL12</accession>
<reference evidence="2" key="1">
    <citation type="submission" date="2023-06" db="EMBL/GenBank/DDBJ databases">
        <authorList>
            <consortium name="Lawrence Berkeley National Laboratory"/>
            <person name="Ahrendt S."/>
            <person name="Sahu N."/>
            <person name="Indic B."/>
            <person name="Wong-Bajracharya J."/>
            <person name="Merenyi Z."/>
            <person name="Ke H.-M."/>
            <person name="Monk M."/>
            <person name="Kocsube S."/>
            <person name="Drula E."/>
            <person name="Lipzen A."/>
            <person name="Balint B."/>
            <person name="Henrissat B."/>
            <person name="Andreopoulos B."/>
            <person name="Martin F.M."/>
            <person name="Harder C.B."/>
            <person name="Rigling D."/>
            <person name="Ford K.L."/>
            <person name="Foster G.D."/>
            <person name="Pangilinan J."/>
            <person name="Papanicolaou A."/>
            <person name="Barry K."/>
            <person name="LaButti K."/>
            <person name="Viragh M."/>
            <person name="Koriabine M."/>
            <person name="Yan M."/>
            <person name="Riley R."/>
            <person name="Champramary S."/>
            <person name="Plett K.L."/>
            <person name="Tsai I.J."/>
            <person name="Slot J."/>
            <person name="Sipos G."/>
            <person name="Plett J."/>
            <person name="Nagy L.G."/>
            <person name="Grigoriev I.V."/>
        </authorList>
    </citation>
    <scope>NUCLEOTIDE SEQUENCE</scope>
    <source>
        <strain evidence="2">FPL87.14</strain>
    </source>
</reference>
<dbReference type="EMBL" id="JAUEPT010000020">
    <property type="protein sequence ID" value="KAK0444177.1"/>
    <property type="molecule type" value="Genomic_DNA"/>
</dbReference>
<protein>
    <submittedName>
        <fullName evidence="2">Uncharacterized protein</fullName>
    </submittedName>
</protein>
<evidence type="ECO:0000256" key="1">
    <source>
        <dbReference type="SAM" id="MobiDB-lite"/>
    </source>
</evidence>
<keyword evidence="3" id="KW-1185">Reference proteome</keyword>
<feature type="region of interest" description="Disordered" evidence="1">
    <location>
        <begin position="1"/>
        <end position="46"/>
    </location>
</feature>
<feature type="compositionally biased region" description="Polar residues" evidence="1">
    <location>
        <begin position="1"/>
        <end position="23"/>
    </location>
</feature>
<gene>
    <name evidence="2" type="ORF">EV421DRAFT_1945488</name>
</gene>
<dbReference type="AlphaFoldDB" id="A0AA39JL12"/>
<sequence length="244" mass="26578">MSSSSYTPSSDGESHTLPSQSFGHSAPECYRKRAERRQAHLNSISSRTIQKFYKHGGALDSQTTESQWETGVYGAQTRTPVRTRSLLRQVQNIELPSLNESESGKESDETGITARHKEVFQVPVHALLEGDITLVEPANDGDLGKVATWLKGTATDEDVDDIPIASSPLQMPTLNMSNFEDYNAAVGYTGGAQLPLGASDGPDIPILVCDPSPAHQDEWTRQDLQPGEIQILMAVHAFKDTGEN</sequence>
<evidence type="ECO:0000313" key="3">
    <source>
        <dbReference type="Proteomes" id="UP001175226"/>
    </source>
</evidence>
<comment type="caution">
    <text evidence="2">The sequence shown here is derived from an EMBL/GenBank/DDBJ whole genome shotgun (WGS) entry which is preliminary data.</text>
</comment>
<dbReference type="Proteomes" id="UP001175226">
    <property type="component" value="Unassembled WGS sequence"/>
</dbReference>